<dbReference type="CDD" id="cd16345">
    <property type="entry name" value="LMWP_ArsC"/>
    <property type="match status" value="1"/>
</dbReference>
<sequence length="151" mass="16843">MAQAVARRRLPAGTILFLCTGNSARSQMAEGLARHLLGPRWEVHSAGVEPKGVHPLAVRVMDEIGIDIRGHTSKAIDPALLARADWVITLCGDARDRCPTPPPGARHRHWDLEDPARVQGSEVQRLEAFRRVRDELARRLRELARELQDEG</sequence>
<dbReference type="PANTHER" id="PTHR43428">
    <property type="entry name" value="ARSENATE REDUCTASE"/>
    <property type="match status" value="1"/>
</dbReference>
<evidence type="ECO:0000256" key="3">
    <source>
        <dbReference type="ARBA" id="ARBA00023002"/>
    </source>
</evidence>
<dbReference type="InterPro" id="IPR036196">
    <property type="entry name" value="Ptyr_pPase_sf"/>
</dbReference>
<feature type="domain" description="Phosphotyrosine protein phosphatase I" evidence="6">
    <location>
        <begin position="13"/>
        <end position="146"/>
    </location>
</feature>
<dbReference type="EC" id="1.20.4.4" evidence="7"/>
<name>A0ABZ0QLK5_9FIRM</name>
<keyword evidence="3 7" id="KW-0560">Oxidoreductase</keyword>
<dbReference type="NCBIfam" id="TIGR02691">
    <property type="entry name" value="arsC_pI258_fam"/>
    <property type="match status" value="1"/>
</dbReference>
<evidence type="ECO:0000256" key="1">
    <source>
        <dbReference type="ARBA" id="ARBA00022490"/>
    </source>
</evidence>
<evidence type="ECO:0000256" key="4">
    <source>
        <dbReference type="ARBA" id="ARBA00023157"/>
    </source>
</evidence>
<dbReference type="Pfam" id="PF01451">
    <property type="entry name" value="LMWPc"/>
    <property type="match status" value="1"/>
</dbReference>
<dbReference type="InterPro" id="IPR023485">
    <property type="entry name" value="Ptyr_pPase"/>
</dbReference>
<keyword evidence="1" id="KW-0963">Cytoplasm</keyword>
<accession>A0ABZ0QLK5</accession>
<protein>
    <submittedName>
        <fullName evidence="7">Arsenate reductase (Thioredoxin)</fullName>
        <ecNumber evidence="7">1.20.4.4</ecNumber>
    </submittedName>
</protein>
<dbReference type="Proteomes" id="UP001304683">
    <property type="component" value="Chromosome"/>
</dbReference>
<dbReference type="InterPro" id="IPR014064">
    <property type="entry name" value="Arsenate_reductase_ArsC"/>
</dbReference>
<evidence type="ECO:0000313" key="8">
    <source>
        <dbReference type="Proteomes" id="UP001304683"/>
    </source>
</evidence>
<dbReference type="SMART" id="SM00226">
    <property type="entry name" value="LMWPc"/>
    <property type="match status" value="1"/>
</dbReference>
<evidence type="ECO:0000256" key="5">
    <source>
        <dbReference type="ARBA" id="ARBA00023284"/>
    </source>
</evidence>
<organism evidence="7 8">
    <name type="scientific">Thermaerobacter composti</name>
    <dbReference type="NCBI Taxonomy" id="554949"/>
    <lineage>
        <taxon>Bacteria</taxon>
        <taxon>Bacillati</taxon>
        <taxon>Bacillota</taxon>
        <taxon>Clostridia</taxon>
        <taxon>Eubacteriales</taxon>
        <taxon>Clostridiales Family XVII. Incertae Sedis</taxon>
        <taxon>Thermaerobacter</taxon>
    </lineage>
</organism>
<dbReference type="EMBL" id="CP132508">
    <property type="protein sequence ID" value="WPD18373.1"/>
    <property type="molecule type" value="Genomic_DNA"/>
</dbReference>
<keyword evidence="4" id="KW-1015">Disulfide bond</keyword>
<keyword evidence="2" id="KW-0059">Arsenical resistance</keyword>
<dbReference type="GO" id="GO:0030612">
    <property type="term" value="F:arsenate reductase (thioredoxin) activity"/>
    <property type="evidence" value="ECO:0007669"/>
    <property type="project" value="UniProtKB-EC"/>
</dbReference>
<dbReference type="RefSeq" id="WP_318750218.1">
    <property type="nucleotide sequence ID" value="NZ_CP132508.1"/>
</dbReference>
<keyword evidence="5" id="KW-0676">Redox-active center</keyword>
<evidence type="ECO:0000259" key="6">
    <source>
        <dbReference type="SMART" id="SM00226"/>
    </source>
</evidence>
<dbReference type="Gene3D" id="3.40.50.2300">
    <property type="match status" value="1"/>
</dbReference>
<dbReference type="SUPFAM" id="SSF52788">
    <property type="entry name" value="Phosphotyrosine protein phosphatases I"/>
    <property type="match status" value="1"/>
</dbReference>
<keyword evidence="8" id="KW-1185">Reference proteome</keyword>
<evidence type="ECO:0000313" key="7">
    <source>
        <dbReference type="EMBL" id="WPD18373.1"/>
    </source>
</evidence>
<proteinExistence type="predicted"/>
<dbReference type="PANTHER" id="PTHR43428:SF1">
    <property type="entry name" value="ARSENATE REDUCTASE"/>
    <property type="match status" value="1"/>
</dbReference>
<gene>
    <name evidence="7" type="primary">arsC</name>
    <name evidence="7" type="ORF">Q5761_08315</name>
</gene>
<reference evidence="7 8" key="1">
    <citation type="submission" date="2023-08" db="EMBL/GenBank/DDBJ databases">
        <title>Genome sequence of Thermaerobacter compostii strain Ins1, a spore-forming filamentous bacterium isolated from a deep geothermal reservoir.</title>
        <authorList>
            <person name="Bregnard D."/>
            <person name="Gonzalez D."/>
            <person name="Junier P."/>
        </authorList>
    </citation>
    <scope>NUCLEOTIDE SEQUENCE [LARGE SCALE GENOMIC DNA]</scope>
    <source>
        <strain evidence="7 8">Ins1</strain>
    </source>
</reference>
<evidence type="ECO:0000256" key="2">
    <source>
        <dbReference type="ARBA" id="ARBA00022849"/>
    </source>
</evidence>